<sequence>MAAASLSSPTSAVSILSMIVIVSTIAQCHIASAMEDSHGSVMTDHFLGLNSRSGGRFLAENVKKGEQCDPVTNNICSGTGAKDGTQLLDCCKNHCRDVLGDRNNCGICGNKCKFGQLCCSGKCTAVAYDVENCGKCGKVCNPGVRCEYGSCGYA</sequence>
<dbReference type="Proteomes" id="UP000228380">
    <property type="component" value="Chromosome 8"/>
</dbReference>
<dbReference type="InterPro" id="IPR006969">
    <property type="entry name" value="Stig-like"/>
</dbReference>
<comment type="similarity">
    <text evidence="1">Belongs to the STIG1 family.</text>
</comment>
<feature type="chain" id="PRO_5034092554" evidence="3">
    <location>
        <begin position="34"/>
        <end position="154"/>
    </location>
</feature>
<dbReference type="KEGG" id="pda:103711016"/>
<evidence type="ECO:0000313" key="4">
    <source>
        <dbReference type="Proteomes" id="UP000228380"/>
    </source>
</evidence>
<gene>
    <name evidence="5" type="primary">LOC103711016</name>
</gene>
<dbReference type="GeneID" id="103711016"/>
<evidence type="ECO:0000256" key="1">
    <source>
        <dbReference type="ARBA" id="ARBA00006010"/>
    </source>
</evidence>
<evidence type="ECO:0000313" key="5">
    <source>
        <dbReference type="RefSeq" id="XP_008795209.2"/>
    </source>
</evidence>
<keyword evidence="2 3" id="KW-0732">Signal</keyword>
<proteinExistence type="inferred from homology"/>
<evidence type="ECO:0000256" key="3">
    <source>
        <dbReference type="SAM" id="SignalP"/>
    </source>
</evidence>
<dbReference type="PANTHER" id="PTHR33227:SF6">
    <property type="entry name" value="PROTEIN GRIM REAPER"/>
    <property type="match status" value="1"/>
</dbReference>
<reference evidence="4" key="1">
    <citation type="journal article" date="2019" name="Nat. Commun.">
        <title>Genome-wide association mapping of date palm fruit traits.</title>
        <authorList>
            <person name="Hazzouri K.M."/>
            <person name="Gros-Balthazard M."/>
            <person name="Flowers J.M."/>
            <person name="Copetti D."/>
            <person name="Lemansour A."/>
            <person name="Lebrun M."/>
            <person name="Masmoudi K."/>
            <person name="Ferrand S."/>
            <person name="Dhar M.I."/>
            <person name="Fresquez Z.A."/>
            <person name="Rosas U."/>
            <person name="Zhang J."/>
            <person name="Talag J."/>
            <person name="Lee S."/>
            <person name="Kudrna D."/>
            <person name="Powell R.F."/>
            <person name="Leitch I.J."/>
            <person name="Krueger R.R."/>
            <person name="Wing R.A."/>
            <person name="Amiri K.M.A."/>
            <person name="Purugganan M.D."/>
        </authorList>
    </citation>
    <scope>NUCLEOTIDE SEQUENCE [LARGE SCALE GENOMIC DNA]</scope>
    <source>
        <strain evidence="4">cv. Khalas</strain>
    </source>
</reference>
<evidence type="ECO:0000256" key="2">
    <source>
        <dbReference type="ARBA" id="ARBA00022729"/>
    </source>
</evidence>
<reference evidence="5" key="2">
    <citation type="submission" date="2025-08" db="UniProtKB">
        <authorList>
            <consortium name="RefSeq"/>
        </authorList>
    </citation>
    <scope>IDENTIFICATION</scope>
    <source>
        <tissue evidence="5">Young leaves</tissue>
    </source>
</reference>
<dbReference type="OrthoDB" id="2013942at2759"/>
<name>A0A8B7CAR4_PHODC</name>
<protein>
    <submittedName>
        <fullName evidence="5">Protein GRIM REAPER-like</fullName>
    </submittedName>
</protein>
<accession>A0A8B7CAR4</accession>
<dbReference type="AlphaFoldDB" id="A0A8B7CAR4"/>
<keyword evidence="4" id="KW-1185">Reference proteome</keyword>
<organism evidence="4 5">
    <name type="scientific">Phoenix dactylifera</name>
    <name type="common">Date palm</name>
    <dbReference type="NCBI Taxonomy" id="42345"/>
    <lineage>
        <taxon>Eukaryota</taxon>
        <taxon>Viridiplantae</taxon>
        <taxon>Streptophyta</taxon>
        <taxon>Embryophyta</taxon>
        <taxon>Tracheophyta</taxon>
        <taxon>Spermatophyta</taxon>
        <taxon>Magnoliopsida</taxon>
        <taxon>Liliopsida</taxon>
        <taxon>Arecaceae</taxon>
        <taxon>Coryphoideae</taxon>
        <taxon>Phoeniceae</taxon>
        <taxon>Phoenix</taxon>
    </lineage>
</organism>
<feature type="signal peptide" evidence="3">
    <location>
        <begin position="1"/>
        <end position="33"/>
    </location>
</feature>
<dbReference type="RefSeq" id="XP_008795209.2">
    <property type="nucleotide sequence ID" value="XM_008796987.2"/>
</dbReference>
<dbReference type="PANTHER" id="PTHR33227">
    <property type="entry name" value="STIGMA-SPECIFIC STIG1-LIKE PROTEIN 3"/>
    <property type="match status" value="1"/>
</dbReference>
<dbReference type="Pfam" id="PF04885">
    <property type="entry name" value="Stig1"/>
    <property type="match status" value="1"/>
</dbReference>